<keyword evidence="2" id="KW-0812">Transmembrane</keyword>
<keyword evidence="2" id="KW-0472">Membrane</keyword>
<keyword evidence="2" id="KW-1133">Transmembrane helix</keyword>
<evidence type="ECO:0000313" key="3">
    <source>
        <dbReference type="EMBL" id="MBB3727259.1"/>
    </source>
</evidence>
<dbReference type="RefSeq" id="WP_183647599.1">
    <property type="nucleotide sequence ID" value="NZ_JACIBV010000001.1"/>
</dbReference>
<comment type="caution">
    <text evidence="3">The sequence shown here is derived from an EMBL/GenBank/DDBJ whole genome shotgun (WGS) entry which is preliminary data.</text>
</comment>
<organism evidence="3 4">
    <name type="scientific">Nonomuraea dietziae</name>
    <dbReference type="NCBI Taxonomy" id="65515"/>
    <lineage>
        <taxon>Bacteria</taxon>
        <taxon>Bacillati</taxon>
        <taxon>Actinomycetota</taxon>
        <taxon>Actinomycetes</taxon>
        <taxon>Streptosporangiales</taxon>
        <taxon>Streptosporangiaceae</taxon>
        <taxon>Nonomuraea</taxon>
    </lineage>
</organism>
<name>A0A7W5V1U9_9ACTN</name>
<reference evidence="3 4" key="1">
    <citation type="submission" date="2020-08" db="EMBL/GenBank/DDBJ databases">
        <title>Sequencing the genomes of 1000 actinobacteria strains.</title>
        <authorList>
            <person name="Klenk H.-P."/>
        </authorList>
    </citation>
    <scope>NUCLEOTIDE SEQUENCE [LARGE SCALE GENOMIC DNA]</scope>
    <source>
        <strain evidence="3 4">DSM 44320</strain>
    </source>
</reference>
<accession>A0A7W5V1U9</accession>
<gene>
    <name evidence="3" type="ORF">FHR33_003119</name>
</gene>
<dbReference type="EMBL" id="JACIBV010000001">
    <property type="protein sequence ID" value="MBB3727259.1"/>
    <property type="molecule type" value="Genomic_DNA"/>
</dbReference>
<dbReference type="GeneID" id="95389576"/>
<proteinExistence type="predicted"/>
<feature type="compositionally biased region" description="Gly residues" evidence="1">
    <location>
        <begin position="87"/>
        <end position="96"/>
    </location>
</feature>
<sequence>MDSALEILGFLIGTSTGLFLLISLMVLLPGASKDTQEPSDVVWLGGPRHSEHGVSTADLVLANRRAHWAPVPEADWPRMAETAEPGGQLGGASAGW</sequence>
<keyword evidence="4" id="KW-1185">Reference proteome</keyword>
<evidence type="ECO:0000313" key="4">
    <source>
        <dbReference type="Proteomes" id="UP000579945"/>
    </source>
</evidence>
<evidence type="ECO:0000256" key="1">
    <source>
        <dbReference type="SAM" id="MobiDB-lite"/>
    </source>
</evidence>
<feature type="transmembrane region" description="Helical" evidence="2">
    <location>
        <begin position="7"/>
        <end position="28"/>
    </location>
</feature>
<feature type="region of interest" description="Disordered" evidence="1">
    <location>
        <begin position="73"/>
        <end position="96"/>
    </location>
</feature>
<dbReference type="Proteomes" id="UP000579945">
    <property type="component" value="Unassembled WGS sequence"/>
</dbReference>
<protein>
    <submittedName>
        <fullName evidence="3">Uncharacterized protein</fullName>
    </submittedName>
</protein>
<evidence type="ECO:0000256" key="2">
    <source>
        <dbReference type="SAM" id="Phobius"/>
    </source>
</evidence>
<dbReference type="AlphaFoldDB" id="A0A7W5V1U9"/>